<keyword evidence="3" id="KW-1185">Reference proteome</keyword>
<evidence type="ECO:0000256" key="1">
    <source>
        <dbReference type="SAM" id="Phobius"/>
    </source>
</evidence>
<name>A0A1B0B726_9MUSC</name>
<protein>
    <submittedName>
        <fullName evidence="2">Uncharacterized protein</fullName>
    </submittedName>
</protein>
<keyword evidence="1" id="KW-0472">Membrane</keyword>
<accession>A0A1B0B726</accession>
<organism evidence="2 3">
    <name type="scientific">Glossina palpalis gambiensis</name>
    <dbReference type="NCBI Taxonomy" id="67801"/>
    <lineage>
        <taxon>Eukaryota</taxon>
        <taxon>Metazoa</taxon>
        <taxon>Ecdysozoa</taxon>
        <taxon>Arthropoda</taxon>
        <taxon>Hexapoda</taxon>
        <taxon>Insecta</taxon>
        <taxon>Pterygota</taxon>
        <taxon>Neoptera</taxon>
        <taxon>Endopterygota</taxon>
        <taxon>Diptera</taxon>
        <taxon>Brachycera</taxon>
        <taxon>Muscomorpha</taxon>
        <taxon>Hippoboscoidea</taxon>
        <taxon>Glossinidae</taxon>
        <taxon>Glossina</taxon>
    </lineage>
</organism>
<evidence type="ECO:0000313" key="3">
    <source>
        <dbReference type="Proteomes" id="UP000092460"/>
    </source>
</evidence>
<keyword evidence="1" id="KW-0812">Transmembrane</keyword>
<dbReference type="EMBL" id="JXJN01009348">
    <property type="status" value="NOT_ANNOTATED_CDS"/>
    <property type="molecule type" value="Genomic_DNA"/>
</dbReference>
<reference evidence="2" key="2">
    <citation type="submission" date="2020-05" db="UniProtKB">
        <authorList>
            <consortium name="EnsemblMetazoa"/>
        </authorList>
    </citation>
    <scope>IDENTIFICATION</scope>
    <source>
        <strain evidence="2">IAEA</strain>
    </source>
</reference>
<feature type="transmembrane region" description="Helical" evidence="1">
    <location>
        <begin position="60"/>
        <end position="80"/>
    </location>
</feature>
<dbReference type="Proteomes" id="UP000092460">
    <property type="component" value="Unassembled WGS sequence"/>
</dbReference>
<sequence>MKFLVVIYKHDFRCVTSGSNSRRVSWPHTRQSYFHTHTNKNKYIYPLTIIQYHAEIICLYLGWAIVCLPACLLFACLFVLQKSEANEKEYEKYKLDV</sequence>
<reference evidence="3" key="1">
    <citation type="submission" date="2015-01" db="EMBL/GenBank/DDBJ databases">
        <authorList>
            <person name="Aksoy S."/>
            <person name="Warren W."/>
            <person name="Wilson R.K."/>
        </authorList>
    </citation>
    <scope>NUCLEOTIDE SEQUENCE [LARGE SCALE GENOMIC DNA]</scope>
    <source>
        <strain evidence="3">IAEA</strain>
    </source>
</reference>
<dbReference type="AlphaFoldDB" id="A0A1B0B726"/>
<proteinExistence type="predicted"/>
<dbReference type="VEuPathDB" id="VectorBase:GPPI020938"/>
<evidence type="ECO:0000313" key="2">
    <source>
        <dbReference type="EnsemblMetazoa" id="GPPI020938-PA"/>
    </source>
</evidence>
<keyword evidence="1" id="KW-1133">Transmembrane helix</keyword>
<dbReference type="EnsemblMetazoa" id="GPPI020938-RA">
    <property type="protein sequence ID" value="GPPI020938-PA"/>
    <property type="gene ID" value="GPPI020938"/>
</dbReference>